<dbReference type="AlphaFoldDB" id="W4LCV9"/>
<dbReference type="InterPro" id="IPR029032">
    <property type="entry name" value="AhpD-like"/>
</dbReference>
<dbReference type="Proteomes" id="UP000019141">
    <property type="component" value="Unassembled WGS sequence"/>
</dbReference>
<dbReference type="HOGENOM" id="CLU_082760_3_0_7"/>
<evidence type="ECO:0000313" key="2">
    <source>
        <dbReference type="EMBL" id="ETW95560.1"/>
    </source>
</evidence>
<evidence type="ECO:0000313" key="3">
    <source>
        <dbReference type="Proteomes" id="UP000019141"/>
    </source>
</evidence>
<comment type="caution">
    <text evidence="2">The sequence shown here is derived from an EMBL/GenBank/DDBJ whole genome shotgun (WGS) entry which is preliminary data.</text>
</comment>
<accession>W4LCV9</accession>
<sequence>MARIPLVTREAIPESEQGAYDAFMESRGGRPNVGPYSLVAHMPEMAQRLESLRTYIRAEESLPQKLQELVMISVASEMGCAFIWYAHAAAARDIGVRGDIIDNLREQKALTGLDADDQLVVNFTRELLQNRKVSQATFDAASSRFGQRGTMTLTNLIACYAVLAYNMNTYELEAPEHPTEKGLPQ</sequence>
<feature type="domain" description="Carboxymuconolactone decarboxylase-like" evidence="1">
    <location>
        <begin position="43"/>
        <end position="113"/>
    </location>
</feature>
<dbReference type="GO" id="GO:0051920">
    <property type="term" value="F:peroxiredoxin activity"/>
    <property type="evidence" value="ECO:0007669"/>
    <property type="project" value="InterPro"/>
</dbReference>
<protein>
    <recommendedName>
        <fullName evidence="1">Carboxymuconolactone decarboxylase-like domain-containing protein</fullName>
    </recommendedName>
</protein>
<reference evidence="2 3" key="1">
    <citation type="journal article" date="2014" name="Nature">
        <title>An environmental bacterial taxon with a large and distinct metabolic repertoire.</title>
        <authorList>
            <person name="Wilson M.C."/>
            <person name="Mori T."/>
            <person name="Ruckert C."/>
            <person name="Uria A.R."/>
            <person name="Helf M.J."/>
            <person name="Takada K."/>
            <person name="Gernert C."/>
            <person name="Steffens U.A."/>
            <person name="Heycke N."/>
            <person name="Schmitt S."/>
            <person name="Rinke C."/>
            <person name="Helfrich E.J."/>
            <person name="Brachmann A.O."/>
            <person name="Gurgui C."/>
            <person name="Wakimoto T."/>
            <person name="Kracht M."/>
            <person name="Crusemann M."/>
            <person name="Hentschel U."/>
            <person name="Abe I."/>
            <person name="Matsunaga S."/>
            <person name="Kalinowski J."/>
            <person name="Takeyama H."/>
            <person name="Piel J."/>
        </authorList>
    </citation>
    <scope>NUCLEOTIDE SEQUENCE [LARGE SCALE GENOMIC DNA]</scope>
    <source>
        <strain evidence="3">TSY1</strain>
    </source>
</reference>
<dbReference type="EMBL" id="AZHW01000903">
    <property type="protein sequence ID" value="ETW95560.1"/>
    <property type="molecule type" value="Genomic_DNA"/>
</dbReference>
<dbReference type="Pfam" id="PF02627">
    <property type="entry name" value="CMD"/>
    <property type="match status" value="1"/>
</dbReference>
<gene>
    <name evidence="2" type="ORF">ETSY1_30150</name>
</gene>
<evidence type="ECO:0000259" key="1">
    <source>
        <dbReference type="Pfam" id="PF02627"/>
    </source>
</evidence>
<proteinExistence type="predicted"/>
<dbReference type="InterPro" id="IPR003779">
    <property type="entry name" value="CMD-like"/>
</dbReference>
<dbReference type="PANTHER" id="PTHR34846:SF11">
    <property type="entry name" value="4-CARBOXYMUCONOLACTONE DECARBOXYLASE FAMILY PROTEIN (AFU_ORTHOLOGUE AFUA_6G11590)"/>
    <property type="match status" value="1"/>
</dbReference>
<dbReference type="Gene3D" id="1.20.1290.10">
    <property type="entry name" value="AhpD-like"/>
    <property type="match status" value="1"/>
</dbReference>
<dbReference type="SUPFAM" id="SSF69118">
    <property type="entry name" value="AhpD-like"/>
    <property type="match status" value="1"/>
</dbReference>
<dbReference type="PANTHER" id="PTHR34846">
    <property type="entry name" value="4-CARBOXYMUCONOLACTONE DECARBOXYLASE FAMILY PROTEIN (AFU_ORTHOLOGUE AFUA_6G11590)"/>
    <property type="match status" value="1"/>
</dbReference>
<keyword evidence="3" id="KW-1185">Reference proteome</keyword>
<name>W4LCV9_ENTF1</name>
<organism evidence="2 3">
    <name type="scientific">Entotheonella factor</name>
    <dbReference type="NCBI Taxonomy" id="1429438"/>
    <lineage>
        <taxon>Bacteria</taxon>
        <taxon>Pseudomonadati</taxon>
        <taxon>Nitrospinota/Tectimicrobiota group</taxon>
        <taxon>Candidatus Tectimicrobiota</taxon>
        <taxon>Candidatus Entotheonellia</taxon>
        <taxon>Candidatus Entotheonellales</taxon>
        <taxon>Candidatus Entotheonellaceae</taxon>
        <taxon>Candidatus Entotheonella</taxon>
    </lineage>
</organism>